<dbReference type="GO" id="GO:0006749">
    <property type="term" value="P:glutathione metabolic process"/>
    <property type="evidence" value="ECO:0007669"/>
    <property type="project" value="TreeGrafter"/>
</dbReference>
<dbReference type="Proteomes" id="UP000621492">
    <property type="component" value="Unassembled WGS sequence"/>
</dbReference>
<accession>A0A9W5TXN7</accession>
<dbReference type="InterPro" id="IPR003692">
    <property type="entry name" value="Hydantoinase_B"/>
</dbReference>
<feature type="domain" description="Hydantoinase B/oxoprolinase" evidence="1">
    <location>
        <begin position="7"/>
        <end position="529"/>
    </location>
</feature>
<protein>
    <submittedName>
        <fullName evidence="2">N-methylhydantoinase B</fullName>
    </submittedName>
</protein>
<dbReference type="InterPro" id="IPR045079">
    <property type="entry name" value="Oxoprolinase-like"/>
</dbReference>
<dbReference type="Pfam" id="PF02538">
    <property type="entry name" value="Hydantoinase_B"/>
    <property type="match status" value="1"/>
</dbReference>
<sequence length="580" mass="63118">MENNISPITLEIMGNLILSVAEEMGVTLVKTAYSTNIKERKDASTAVFDMKGRMIAQAEHVPMHLGSMLSVVTEVLKKFPISSIKEGDMFITNDPYTGGGTHLPDITMVEPVFYNGEITAFVANIAHHSDIGGKVPGSTSSDANSIFQEGIRIPLVKICKNGSIVNETMEFILNNTRTPEERKGDLYAQISCNKAGTKRMRDVINKYGKYKFSTYTDGLINYAENLMRMGIKKLPDGEYSFEDYLDDDGVELNKPVPIKVNIIIENNRAIVDFTGTSPQVKGPLNLVLSGTLTTVFYCFKALAGQSIFSNEGIYRAIEVVAPDNSIVNCSPPAPVGVRIDAAQRIADVVFGALAKAAPDRVIAACNSSVTSAIFSGVNPETDKYFVYLETIAGGSGAHKNNDGLSGVQVHMTNTSNLPIEALEREYPIMVESYNFAPDSGGPGLYRGGLGLKRQFRMLGDNLLFTGLGERHVFSPWGIAGGKNGSSGSFWLKRANSEIKKLNSKISDIELDKEDQITIFTPGAGGYGNPLFRDVEKVFQDVKEGKVSVASARDDYGVILTDDVKEVDSEATTRVRDERCS</sequence>
<name>A0A9W5TXN7_9BACI</name>
<dbReference type="EMBL" id="BMJD01000009">
    <property type="protein sequence ID" value="GGB39244.1"/>
    <property type="molecule type" value="Genomic_DNA"/>
</dbReference>
<reference evidence="2" key="2">
    <citation type="submission" date="2020-09" db="EMBL/GenBank/DDBJ databases">
        <authorList>
            <person name="Sun Q."/>
            <person name="Zhou Y."/>
        </authorList>
    </citation>
    <scope>NUCLEOTIDE SEQUENCE</scope>
    <source>
        <strain evidence="2">CGMCC 1.15454</strain>
    </source>
</reference>
<proteinExistence type="predicted"/>
<evidence type="ECO:0000259" key="1">
    <source>
        <dbReference type="Pfam" id="PF02538"/>
    </source>
</evidence>
<dbReference type="PANTHER" id="PTHR11365:SF23">
    <property type="entry name" value="HYPOTHETICAL 5-OXOPROLINASE (EUROFUNG)-RELATED"/>
    <property type="match status" value="1"/>
</dbReference>
<gene>
    <name evidence="2" type="primary">hyuB</name>
    <name evidence="2" type="ORF">GCM10011409_15990</name>
</gene>
<comment type="caution">
    <text evidence="2">The sequence shown here is derived from an EMBL/GenBank/DDBJ whole genome shotgun (WGS) entry which is preliminary data.</text>
</comment>
<dbReference type="GO" id="GO:0005829">
    <property type="term" value="C:cytosol"/>
    <property type="evidence" value="ECO:0007669"/>
    <property type="project" value="TreeGrafter"/>
</dbReference>
<reference evidence="2" key="1">
    <citation type="journal article" date="2014" name="Int. J. Syst. Evol. Microbiol.">
        <title>Complete genome sequence of Corynebacterium casei LMG S-19264T (=DSM 44701T), isolated from a smear-ripened cheese.</title>
        <authorList>
            <consortium name="US DOE Joint Genome Institute (JGI-PGF)"/>
            <person name="Walter F."/>
            <person name="Albersmeier A."/>
            <person name="Kalinowski J."/>
            <person name="Ruckert C."/>
        </authorList>
    </citation>
    <scope>NUCLEOTIDE SEQUENCE</scope>
    <source>
        <strain evidence="2">CGMCC 1.15454</strain>
    </source>
</reference>
<dbReference type="RefSeq" id="WP_155554677.1">
    <property type="nucleotide sequence ID" value="NZ_BMJD01000009.1"/>
</dbReference>
<dbReference type="PANTHER" id="PTHR11365">
    <property type="entry name" value="5-OXOPROLINASE RELATED"/>
    <property type="match status" value="1"/>
</dbReference>
<dbReference type="GO" id="GO:0017168">
    <property type="term" value="F:5-oxoprolinase (ATP-hydrolyzing) activity"/>
    <property type="evidence" value="ECO:0007669"/>
    <property type="project" value="TreeGrafter"/>
</dbReference>
<evidence type="ECO:0000313" key="2">
    <source>
        <dbReference type="EMBL" id="GGB39244.1"/>
    </source>
</evidence>
<organism evidence="2 3">
    <name type="scientific">Lentibacillus populi</name>
    <dbReference type="NCBI Taxonomy" id="1827502"/>
    <lineage>
        <taxon>Bacteria</taxon>
        <taxon>Bacillati</taxon>
        <taxon>Bacillota</taxon>
        <taxon>Bacilli</taxon>
        <taxon>Bacillales</taxon>
        <taxon>Bacillaceae</taxon>
        <taxon>Lentibacillus</taxon>
    </lineage>
</organism>
<dbReference type="AlphaFoldDB" id="A0A9W5TXN7"/>
<evidence type="ECO:0000313" key="3">
    <source>
        <dbReference type="Proteomes" id="UP000621492"/>
    </source>
</evidence>
<keyword evidence="3" id="KW-1185">Reference proteome</keyword>